<evidence type="ECO:0000313" key="1">
    <source>
        <dbReference type="EMBL" id="RZR72378.1"/>
    </source>
</evidence>
<accession>A0A445MDV9</accession>
<dbReference type="EMBL" id="KV875674">
    <property type="protein sequence ID" value="RZR72378.1"/>
    <property type="molecule type" value="Genomic_DNA"/>
</dbReference>
<organism evidence="1">
    <name type="scientific">Ensete ventricosum</name>
    <name type="common">Abyssinian banana</name>
    <name type="synonym">Musa ensete</name>
    <dbReference type="NCBI Taxonomy" id="4639"/>
    <lineage>
        <taxon>Eukaryota</taxon>
        <taxon>Viridiplantae</taxon>
        <taxon>Streptophyta</taxon>
        <taxon>Embryophyta</taxon>
        <taxon>Tracheophyta</taxon>
        <taxon>Spermatophyta</taxon>
        <taxon>Magnoliopsida</taxon>
        <taxon>Liliopsida</taxon>
        <taxon>Zingiberales</taxon>
        <taxon>Musaceae</taxon>
        <taxon>Ensete</taxon>
    </lineage>
</organism>
<name>A0A445MDV9_ENSVE</name>
<dbReference type="AlphaFoldDB" id="A0A445MDV9"/>
<sequence length="200" mass="22271">MYEVLNLVLQIVALLGVMSVVTMEAVVASAIPFLDSNPHRVEDFDESFLPDLEENLSMGRVERNIREPGNNLLDSLRPLPWEPRRWAPRGLSPRALLIFMLLRHLSLDDDILVGPLQHFRHDRRGLLHEYRCWAPSRITRRGLVRLRGDRGRSSTGWVAGGYPSSDNVVLAWGREATLLVIALSLPGAGRLPGAVSLAAG</sequence>
<reference evidence="1" key="1">
    <citation type="journal article" date="2018" name="Data Brief">
        <title>Genome sequence data from 17 accessions of Ensete ventricosum, a staple food crop for millions in Ethiopia.</title>
        <authorList>
            <person name="Yemataw Z."/>
            <person name="Muzemil S."/>
            <person name="Ambachew D."/>
            <person name="Tripathi L."/>
            <person name="Tesfaye K."/>
            <person name="Chala A."/>
            <person name="Farbos A."/>
            <person name="O'Neill P."/>
            <person name="Moore K."/>
            <person name="Grant M."/>
            <person name="Studholme D.J."/>
        </authorList>
    </citation>
    <scope>NUCLEOTIDE SEQUENCE [LARGE SCALE GENOMIC DNA]</scope>
    <source>
        <tissue evidence="1">Leaf</tissue>
    </source>
</reference>
<protein>
    <submittedName>
        <fullName evidence="1">Uncharacterized protein</fullName>
    </submittedName>
</protein>
<gene>
    <name evidence="1" type="ORF">BHM03_00013036</name>
</gene>
<proteinExistence type="predicted"/>
<dbReference type="Proteomes" id="UP000290560">
    <property type="component" value="Unassembled WGS sequence"/>
</dbReference>